<keyword evidence="1" id="KW-0812">Transmembrane</keyword>
<keyword evidence="1" id="KW-1133">Transmembrane helix</keyword>
<evidence type="ECO:0008006" key="4">
    <source>
        <dbReference type="Google" id="ProtNLM"/>
    </source>
</evidence>
<dbReference type="RefSeq" id="WP_167668093.1">
    <property type="nucleotide sequence ID" value="NZ_FMAH01000059.1"/>
</dbReference>
<keyword evidence="3" id="KW-1185">Reference proteome</keyword>
<dbReference type="AlphaFoldDB" id="A0A1C3X5W3"/>
<evidence type="ECO:0000313" key="2">
    <source>
        <dbReference type="EMBL" id="SCB47506.1"/>
    </source>
</evidence>
<feature type="transmembrane region" description="Helical" evidence="1">
    <location>
        <begin position="192"/>
        <end position="213"/>
    </location>
</feature>
<name>A0A1C3X5W3_9HYPH</name>
<proteinExistence type="predicted"/>
<sequence>MIQPSPPARSVVRGKRRSGSGALLAAICLVLSIWPTVLAAHGDRASGSHAGIPIPSLTHGEMALIAPYYRRIVAVAEDVPNTDETFRRLLNFAQIQRAYCLWGIMPGSVNDEESPFNECSHAYLAAAKAVLLQMRMMNGDRASVEDLVSDIDAILVRNNLSLVLCKFSGESFNTADLVRPRPADIVVHGKSLMTVLSALMAAGAGLWLAACALRNGYRS</sequence>
<evidence type="ECO:0000313" key="3">
    <source>
        <dbReference type="Proteomes" id="UP000199435"/>
    </source>
</evidence>
<reference evidence="3" key="1">
    <citation type="submission" date="2016-08" db="EMBL/GenBank/DDBJ databases">
        <authorList>
            <person name="Varghese N."/>
            <person name="Submissions Spin"/>
        </authorList>
    </citation>
    <scope>NUCLEOTIDE SEQUENCE [LARGE SCALE GENOMIC DNA]</scope>
    <source>
        <strain evidence="3">HAMBI 2971</strain>
    </source>
</reference>
<keyword evidence="1" id="KW-0472">Membrane</keyword>
<dbReference type="EMBL" id="FMAH01000059">
    <property type="protein sequence ID" value="SCB47506.1"/>
    <property type="molecule type" value="Genomic_DNA"/>
</dbReference>
<organism evidence="2 3">
    <name type="scientific">Rhizobium miluonense</name>
    <dbReference type="NCBI Taxonomy" id="411945"/>
    <lineage>
        <taxon>Bacteria</taxon>
        <taxon>Pseudomonadati</taxon>
        <taxon>Pseudomonadota</taxon>
        <taxon>Alphaproteobacteria</taxon>
        <taxon>Hyphomicrobiales</taxon>
        <taxon>Rhizobiaceae</taxon>
        <taxon>Rhizobium/Agrobacterium group</taxon>
        <taxon>Rhizobium</taxon>
    </lineage>
</organism>
<evidence type="ECO:0000256" key="1">
    <source>
        <dbReference type="SAM" id="Phobius"/>
    </source>
</evidence>
<gene>
    <name evidence="2" type="ORF">GA0061102_105922</name>
</gene>
<accession>A0A1C3X5W3</accession>
<protein>
    <recommendedName>
        <fullName evidence="4">Transmembrane protein</fullName>
    </recommendedName>
</protein>
<dbReference type="Proteomes" id="UP000199435">
    <property type="component" value="Unassembled WGS sequence"/>
</dbReference>
<dbReference type="STRING" id="411945.GA0061102_105922"/>